<dbReference type="Proteomes" id="UP000464954">
    <property type="component" value="Chromosome"/>
</dbReference>
<evidence type="ECO:0000313" key="2">
    <source>
        <dbReference type="EMBL" id="QHI70319.1"/>
    </source>
</evidence>
<feature type="signal peptide" evidence="1">
    <location>
        <begin position="1"/>
        <end position="18"/>
    </location>
</feature>
<name>A0A6P1M688_9BACT</name>
<evidence type="ECO:0000256" key="1">
    <source>
        <dbReference type="SAM" id="SignalP"/>
    </source>
</evidence>
<accession>A0A6P1M688</accession>
<dbReference type="KEGG" id="taer:GT409_13000"/>
<reference evidence="2 3" key="1">
    <citation type="submission" date="2020-01" db="EMBL/GenBank/DDBJ databases">
        <title>Ponticoccus aerotolerans gen. nov., sp. nov., an anaerobic bacterium and proposal of Ponticoccusceae fam. nov., Ponticoccusles ord. nov. and Ponticoccuse classis nov. in the phylum Kiritimatiellaeota.</title>
        <authorList>
            <person name="Zhou L.Y."/>
            <person name="Du Z.J."/>
        </authorList>
    </citation>
    <scope>NUCLEOTIDE SEQUENCE [LARGE SCALE GENOMIC DNA]</scope>
    <source>
        <strain evidence="2 3">S-5007</strain>
    </source>
</reference>
<sequence length="674" mass="77144">MKKIILFIFTAVLETAFASDLLANRMLIDFEQGFEAQQLAANEGSAFIVEANGNRSLELRAAPGERVKVRLFPRFGNWDLREFVNLTLDVSNASEGDAFFRVLIKDPTTADESWYRPNLSHNGWVKPGETRVFPALLVRHKQKSPHPSYMGLFPQMHGLPNAQMFIWFGVDVSRVSEVVLSLEPQEFAQCVRIDNLRGSRRASPSVLETDPDAFFPFIDIYGQYMHEDWPNKVHSDADLIAQKEAEEKDLAAHSWPKSFNQYGGWSGGPTFEATGHFRTQKVDGKWWFVDPEGKLFWSLGCNNVGLHMKTVDLGEKERFYADLPAPNDPILGKYRTQKGNRYDSKGPVYEKKYGSDYEEFYHRLSLRRTRSWGLNTLGGWSPSVENQPIGLRVPYVINLYIKGQKVKPIEKLADPFDPGFEQAVKDAVREKGFSAKDPFCIGYFDNNEIPWGKDAAKTMRRVLEQCDDRQPMKQELLRFLKKKGIDDRAALVEFYRTMLETYHRKCRDAIRATAPGKLYLGNRIHDGAMRNDLVEVQAEYCDVISFNIYEKDVDQFNVRDRRQQPFFEIDKPFLIGEFNFGAVDRGKFFTGIGFAADQRNRGENYIRYVQSALNNPRCIGAHWFTYCDSPTGGRTLNGENANCGVISMADTPYPEIIEAMRLSGKMIYSIRHGE</sequence>
<dbReference type="SUPFAM" id="SSF51445">
    <property type="entry name" value="(Trans)glycosidases"/>
    <property type="match status" value="1"/>
</dbReference>
<gene>
    <name evidence="2" type="ORF">GT409_13000</name>
</gene>
<evidence type="ECO:0000313" key="3">
    <source>
        <dbReference type="Proteomes" id="UP000464954"/>
    </source>
</evidence>
<proteinExistence type="predicted"/>
<dbReference type="AlphaFoldDB" id="A0A6P1M688"/>
<keyword evidence="1" id="KW-0732">Signal</keyword>
<organism evidence="2 3">
    <name type="scientific">Tichowtungia aerotolerans</name>
    <dbReference type="NCBI Taxonomy" id="2697043"/>
    <lineage>
        <taxon>Bacteria</taxon>
        <taxon>Pseudomonadati</taxon>
        <taxon>Kiritimatiellota</taxon>
        <taxon>Tichowtungiia</taxon>
        <taxon>Tichowtungiales</taxon>
        <taxon>Tichowtungiaceae</taxon>
        <taxon>Tichowtungia</taxon>
    </lineage>
</organism>
<dbReference type="EMBL" id="CP047593">
    <property type="protein sequence ID" value="QHI70319.1"/>
    <property type="molecule type" value="Genomic_DNA"/>
</dbReference>
<protein>
    <recommendedName>
        <fullName evidence="4">Beta-agarase</fullName>
    </recommendedName>
</protein>
<evidence type="ECO:0008006" key="4">
    <source>
        <dbReference type="Google" id="ProtNLM"/>
    </source>
</evidence>
<dbReference type="Gene3D" id="2.60.120.430">
    <property type="entry name" value="Galactose-binding lectin"/>
    <property type="match status" value="1"/>
</dbReference>
<dbReference type="RefSeq" id="WP_160629496.1">
    <property type="nucleotide sequence ID" value="NZ_CP047593.1"/>
</dbReference>
<keyword evidence="3" id="KW-1185">Reference proteome</keyword>
<dbReference type="Gene3D" id="3.20.20.80">
    <property type="entry name" value="Glycosidases"/>
    <property type="match status" value="2"/>
</dbReference>
<feature type="chain" id="PRO_5026928289" description="Beta-agarase" evidence="1">
    <location>
        <begin position="19"/>
        <end position="674"/>
    </location>
</feature>
<dbReference type="InterPro" id="IPR017853">
    <property type="entry name" value="GH"/>
</dbReference>